<name>A0A7W7Y5U7_9BACT</name>
<dbReference type="AlphaFoldDB" id="A0A7W7Y5U7"/>
<accession>A0A7W7Y5U7</accession>
<proteinExistence type="predicted"/>
<reference evidence="1 2" key="1">
    <citation type="submission" date="2020-08" db="EMBL/GenBank/DDBJ databases">
        <title>Genomic Encyclopedia of Type Strains, Phase IV (KMG-IV): sequencing the most valuable type-strain genomes for metagenomic binning, comparative biology and taxonomic classification.</title>
        <authorList>
            <person name="Goeker M."/>
        </authorList>
    </citation>
    <scope>NUCLEOTIDE SEQUENCE [LARGE SCALE GENOMIC DNA]</scope>
    <source>
        <strain evidence="1 2">DSM 22071</strain>
    </source>
</reference>
<sequence length="58" mass="6908">MPDNTKRATTWKEQREKALADPLIRREYDFLAEEFAKIEKELEQRIPSPDSQKMSKNV</sequence>
<evidence type="ECO:0000313" key="2">
    <source>
        <dbReference type="Proteomes" id="UP000528322"/>
    </source>
</evidence>
<keyword evidence="2" id="KW-1185">Reference proteome</keyword>
<dbReference type="RefSeq" id="WP_183733536.1">
    <property type="nucleotide sequence ID" value="NZ_JACHID010000013.1"/>
</dbReference>
<dbReference type="Proteomes" id="UP000528322">
    <property type="component" value="Unassembled WGS sequence"/>
</dbReference>
<dbReference type="EMBL" id="JACHID010000013">
    <property type="protein sequence ID" value="MBB5022645.1"/>
    <property type="molecule type" value="Genomic_DNA"/>
</dbReference>
<protein>
    <submittedName>
        <fullName evidence="1">Uncharacterized protein</fullName>
    </submittedName>
</protein>
<organism evidence="1 2">
    <name type="scientific">Desulfurispira natronophila</name>
    <dbReference type="NCBI Taxonomy" id="682562"/>
    <lineage>
        <taxon>Bacteria</taxon>
        <taxon>Pseudomonadati</taxon>
        <taxon>Chrysiogenota</taxon>
        <taxon>Chrysiogenia</taxon>
        <taxon>Chrysiogenales</taxon>
        <taxon>Chrysiogenaceae</taxon>
        <taxon>Desulfurispira</taxon>
    </lineage>
</organism>
<gene>
    <name evidence="1" type="ORF">HNR37_001983</name>
</gene>
<evidence type="ECO:0000313" key="1">
    <source>
        <dbReference type="EMBL" id="MBB5022645.1"/>
    </source>
</evidence>
<comment type="caution">
    <text evidence="1">The sequence shown here is derived from an EMBL/GenBank/DDBJ whole genome shotgun (WGS) entry which is preliminary data.</text>
</comment>